<dbReference type="eggNOG" id="ENOG502ZBG2">
    <property type="taxonomic scope" value="Bacteria"/>
</dbReference>
<dbReference type="EMBL" id="JNFF01000049">
    <property type="protein sequence ID" value="KEQ30119.1"/>
    <property type="molecule type" value="Genomic_DNA"/>
</dbReference>
<keyword evidence="1" id="KW-0732">Signal</keyword>
<reference evidence="2 3" key="1">
    <citation type="journal article" date="1992" name="Int. J. Syst. Bacteriol.">
        <title>Sphingobacterium antarcticus sp. nov. a Psychrotrophic Bacterium from the Soils of Schirmacher Oasis, Antarctica.</title>
        <authorList>
            <person name="Shivaji S."/>
            <person name="Ray M.K."/>
            <person name="Rao N.S."/>
            <person name="Saiserr L."/>
            <person name="Jagannadham M.V."/>
            <person name="Kumar G.S."/>
            <person name="Reddy G."/>
            <person name="Bhargava P.M."/>
        </authorList>
    </citation>
    <scope>NUCLEOTIDE SEQUENCE [LARGE SCALE GENOMIC DNA]</scope>
    <source>
        <strain evidence="2 3">4BY</strain>
    </source>
</reference>
<gene>
    <name evidence="2" type="ORF">N180_20710</name>
</gene>
<sequence length="220" mass="24704">MKILIFMMTCLCLAFSASAQVYTDPAVSAAILSSSSQHNNNLNKTNDQLTLIQRGQMAITSELAVANGIQRDIYTGLTEISGAVKTVMGVQRAADYVTKIFDNVRKSIEVAQGNPALLLFAEKNARDFRKRSLELSTYVTEFALKGGKANLMDAGERAKIMRYIINELILLNGISYGMHRSMYYAKQNGIFRSLNPWQTWVNRDAQIARETVRDFQYINK</sequence>
<feature type="chain" id="PRO_5001761798" description="Plasmid transfer protein" evidence="1">
    <location>
        <begin position="20"/>
        <end position="220"/>
    </location>
</feature>
<feature type="signal peptide" evidence="1">
    <location>
        <begin position="1"/>
        <end position="19"/>
    </location>
</feature>
<proteinExistence type="predicted"/>
<dbReference type="Proteomes" id="UP000028007">
    <property type="component" value="Unassembled WGS sequence"/>
</dbReference>
<dbReference type="RefSeq" id="WP_037440457.1">
    <property type="nucleotide sequence ID" value="NZ_JNFF01000049.1"/>
</dbReference>
<evidence type="ECO:0000313" key="3">
    <source>
        <dbReference type="Proteomes" id="UP000028007"/>
    </source>
</evidence>
<evidence type="ECO:0000256" key="1">
    <source>
        <dbReference type="SAM" id="SignalP"/>
    </source>
</evidence>
<accession>A0A081PHE6</accession>
<dbReference type="OrthoDB" id="1243758at2"/>
<comment type="caution">
    <text evidence="2">The sequence shown here is derived from an EMBL/GenBank/DDBJ whole genome shotgun (WGS) entry which is preliminary data.</text>
</comment>
<dbReference type="AlphaFoldDB" id="A0A081PHE6"/>
<name>A0A081PHE6_9SPHI</name>
<evidence type="ECO:0000313" key="2">
    <source>
        <dbReference type="EMBL" id="KEQ30119.1"/>
    </source>
</evidence>
<keyword evidence="3" id="KW-1185">Reference proteome</keyword>
<organism evidence="2 3">
    <name type="scientific">Pedobacter antarcticus 4BY</name>
    <dbReference type="NCBI Taxonomy" id="1358423"/>
    <lineage>
        <taxon>Bacteria</taxon>
        <taxon>Pseudomonadati</taxon>
        <taxon>Bacteroidota</taxon>
        <taxon>Sphingobacteriia</taxon>
        <taxon>Sphingobacteriales</taxon>
        <taxon>Sphingobacteriaceae</taxon>
        <taxon>Pedobacter</taxon>
    </lineage>
</organism>
<protein>
    <recommendedName>
        <fullName evidence="4">Plasmid transfer protein</fullName>
    </recommendedName>
</protein>
<evidence type="ECO:0008006" key="4">
    <source>
        <dbReference type="Google" id="ProtNLM"/>
    </source>
</evidence>